<comment type="subcellular location">
    <subcellularLocation>
        <location evidence="1">Cell membrane</location>
        <topology evidence="1">Multi-pass membrane protein</topology>
    </subcellularLocation>
</comment>
<keyword evidence="3" id="KW-1003">Cell membrane</keyword>
<evidence type="ECO:0000256" key="8">
    <source>
        <dbReference type="SAM" id="Phobius"/>
    </source>
</evidence>
<feature type="transmembrane region" description="Helical" evidence="8">
    <location>
        <begin position="61"/>
        <end position="78"/>
    </location>
</feature>
<dbReference type="SUPFAM" id="SSF103473">
    <property type="entry name" value="MFS general substrate transporter"/>
    <property type="match status" value="1"/>
</dbReference>
<protein>
    <submittedName>
        <fullName evidence="10">MFS family permease</fullName>
    </submittedName>
</protein>
<evidence type="ECO:0000256" key="3">
    <source>
        <dbReference type="ARBA" id="ARBA00022475"/>
    </source>
</evidence>
<dbReference type="InterPro" id="IPR011701">
    <property type="entry name" value="MFS"/>
</dbReference>
<evidence type="ECO:0000256" key="6">
    <source>
        <dbReference type="ARBA" id="ARBA00022989"/>
    </source>
</evidence>
<dbReference type="GO" id="GO:0015293">
    <property type="term" value="F:symporter activity"/>
    <property type="evidence" value="ECO:0007669"/>
    <property type="project" value="UniProtKB-KW"/>
</dbReference>
<evidence type="ECO:0000259" key="9">
    <source>
        <dbReference type="PROSITE" id="PS50850"/>
    </source>
</evidence>
<evidence type="ECO:0000256" key="4">
    <source>
        <dbReference type="ARBA" id="ARBA00022692"/>
    </source>
</evidence>
<dbReference type="Gene3D" id="1.20.1250.20">
    <property type="entry name" value="MFS general substrate transporter like domains"/>
    <property type="match status" value="1"/>
</dbReference>
<dbReference type="PROSITE" id="PS50850">
    <property type="entry name" value="MFS"/>
    <property type="match status" value="1"/>
</dbReference>
<dbReference type="Proteomes" id="UP001234354">
    <property type="component" value="Unassembled WGS sequence"/>
</dbReference>
<evidence type="ECO:0000256" key="7">
    <source>
        <dbReference type="ARBA" id="ARBA00023136"/>
    </source>
</evidence>
<sequence>MVCGPLRYARPMSAPAAPLRNDAKVLSLSALGGALEFYDFVVFVFFAKTLGALFFPAEMPAWLQQVQTFGIFAAGYLVRPIGGVMMAHFGDRIGRKRLFAFSVFLMALPTLCIGLLPTYAQVGIVAPLLLLLLRLLQGLAIGGEMPGAWVFVAEHAPVRKVGFAVASLSAGINVGTLMGSLMASAMAHWFTPAQLLDHAWRIPFLIGGVFGFVSVWLRRWLDETPVFAQMRERKALARLPIRDVLRDHRGGVLVSMGVTWALTAGIVVVILMTPTLVQSSFGISAALASEGNVLAAICLVIGCVWNGVLSDRIGRAPALLVASLALLVGVYLLYFDLARGGAHFLPLYAFAGFTAGVAGVTPAIMVASFPASVRYTGLALSYNLAYAIAGAATPPLIAYLAARVGALAPAHYVALVALVNVGLALYLWKRPAVE</sequence>
<keyword evidence="7 8" id="KW-0472">Membrane</keyword>
<organism evidence="10 11">
    <name type="scientific">Pseudoxanthomonas winnipegensis</name>
    <dbReference type="NCBI Taxonomy" id="2480810"/>
    <lineage>
        <taxon>Bacteria</taxon>
        <taxon>Pseudomonadati</taxon>
        <taxon>Pseudomonadota</taxon>
        <taxon>Gammaproteobacteria</taxon>
        <taxon>Lysobacterales</taxon>
        <taxon>Lysobacteraceae</taxon>
        <taxon>Pseudoxanthomonas</taxon>
    </lineage>
</organism>
<evidence type="ECO:0000256" key="5">
    <source>
        <dbReference type="ARBA" id="ARBA00022847"/>
    </source>
</evidence>
<dbReference type="PANTHER" id="PTHR43528:SF7">
    <property type="entry name" value="MFS TRANSPORTER"/>
    <property type="match status" value="1"/>
</dbReference>
<feature type="transmembrane region" description="Helical" evidence="8">
    <location>
        <begin position="98"/>
        <end position="116"/>
    </location>
</feature>
<keyword evidence="4 8" id="KW-0812">Transmembrane</keyword>
<accession>A0AAW8G9U5</accession>
<feature type="transmembrane region" description="Helical" evidence="8">
    <location>
        <begin position="252"/>
        <end position="272"/>
    </location>
</feature>
<dbReference type="InterPro" id="IPR051084">
    <property type="entry name" value="H+-coupled_symporters"/>
</dbReference>
<feature type="transmembrane region" description="Helical" evidence="8">
    <location>
        <begin position="408"/>
        <end position="428"/>
    </location>
</feature>
<feature type="transmembrane region" description="Helical" evidence="8">
    <location>
        <begin position="292"/>
        <end position="309"/>
    </location>
</feature>
<feature type="transmembrane region" description="Helical" evidence="8">
    <location>
        <begin position="122"/>
        <end position="142"/>
    </location>
</feature>
<gene>
    <name evidence="10" type="ORF">QE383_000651</name>
</gene>
<feature type="transmembrane region" description="Helical" evidence="8">
    <location>
        <begin position="347"/>
        <end position="371"/>
    </location>
</feature>
<keyword evidence="6 8" id="KW-1133">Transmembrane helix</keyword>
<keyword evidence="2" id="KW-0813">Transport</keyword>
<reference evidence="10" key="1">
    <citation type="submission" date="2023-07" db="EMBL/GenBank/DDBJ databases">
        <title>Functional and genomic diversity of the sorghum phyllosphere microbiome.</title>
        <authorList>
            <person name="Shade A."/>
        </authorList>
    </citation>
    <scope>NUCLEOTIDE SEQUENCE</scope>
    <source>
        <strain evidence="10">SORGH_AS_0908</strain>
    </source>
</reference>
<feature type="transmembrane region" description="Helical" evidence="8">
    <location>
        <begin position="202"/>
        <end position="221"/>
    </location>
</feature>
<evidence type="ECO:0000256" key="2">
    <source>
        <dbReference type="ARBA" id="ARBA00022448"/>
    </source>
</evidence>
<evidence type="ECO:0000256" key="1">
    <source>
        <dbReference type="ARBA" id="ARBA00004651"/>
    </source>
</evidence>
<dbReference type="FunFam" id="1.20.1250.20:FF:000001">
    <property type="entry name" value="Dicarboxylate MFS transporter"/>
    <property type="match status" value="1"/>
</dbReference>
<comment type="caution">
    <text evidence="10">The sequence shown here is derived from an EMBL/GenBank/DDBJ whole genome shotgun (WGS) entry which is preliminary data.</text>
</comment>
<feature type="transmembrane region" description="Helical" evidence="8">
    <location>
        <begin position="316"/>
        <end position="335"/>
    </location>
</feature>
<dbReference type="InterPro" id="IPR036259">
    <property type="entry name" value="MFS_trans_sf"/>
</dbReference>
<feature type="domain" description="Major facilitator superfamily (MFS) profile" evidence="9">
    <location>
        <begin position="25"/>
        <end position="432"/>
    </location>
</feature>
<dbReference type="PANTHER" id="PTHR43528">
    <property type="entry name" value="ALPHA-KETOGLUTARATE PERMEASE"/>
    <property type="match status" value="1"/>
</dbReference>
<dbReference type="GO" id="GO:0005886">
    <property type="term" value="C:plasma membrane"/>
    <property type="evidence" value="ECO:0007669"/>
    <property type="project" value="UniProtKB-SubCell"/>
</dbReference>
<name>A0AAW8G9U5_9GAMM</name>
<dbReference type="InterPro" id="IPR020846">
    <property type="entry name" value="MFS_dom"/>
</dbReference>
<keyword evidence="5" id="KW-0769">Symport</keyword>
<dbReference type="Pfam" id="PF07690">
    <property type="entry name" value="MFS_1"/>
    <property type="match status" value="1"/>
</dbReference>
<evidence type="ECO:0000313" key="10">
    <source>
        <dbReference type="EMBL" id="MDQ1118343.1"/>
    </source>
</evidence>
<dbReference type="AlphaFoldDB" id="A0AAW8G9U5"/>
<dbReference type="EMBL" id="JAUTBB010000001">
    <property type="protein sequence ID" value="MDQ1118343.1"/>
    <property type="molecule type" value="Genomic_DNA"/>
</dbReference>
<evidence type="ECO:0000313" key="11">
    <source>
        <dbReference type="Proteomes" id="UP001234354"/>
    </source>
</evidence>
<feature type="transmembrane region" description="Helical" evidence="8">
    <location>
        <begin position="163"/>
        <end position="190"/>
    </location>
</feature>
<proteinExistence type="predicted"/>
<feature type="transmembrane region" description="Helical" evidence="8">
    <location>
        <begin position="383"/>
        <end position="402"/>
    </location>
</feature>